<dbReference type="EMBL" id="FOXH01000003">
    <property type="protein sequence ID" value="SFP46448.1"/>
    <property type="molecule type" value="Genomic_DNA"/>
</dbReference>
<dbReference type="RefSeq" id="WP_143095168.1">
    <property type="nucleotide sequence ID" value="NZ_FOXH01000003.1"/>
</dbReference>
<sequence>MKISRNPLILLSLFIVLVVSIMSYSRNANNKNENKGVFSGKISFDDSTGHRILSRDVHVQRINDRGKPVIILTATNSTSSETVYIKLYNASSTGTHFIPGANPIPNIGNLIENLNNYRDPRNFFQTTLPNREGVQNGVGRVNITKLTQDEIEGELIIIANNNEGRQALLESAKFKARF</sequence>
<proteinExistence type="predicted"/>
<protein>
    <submittedName>
        <fullName evidence="1">Uncharacterized protein</fullName>
    </submittedName>
</protein>
<reference evidence="1 2" key="1">
    <citation type="submission" date="2016-10" db="EMBL/GenBank/DDBJ databases">
        <authorList>
            <person name="de Groot N.N."/>
        </authorList>
    </citation>
    <scope>NUCLEOTIDE SEQUENCE [LARGE SCALE GENOMIC DNA]</scope>
    <source>
        <strain evidence="2">E92,LMG 26720,CCM 7988</strain>
    </source>
</reference>
<dbReference type="OrthoDB" id="955428at2"/>
<dbReference type="AlphaFoldDB" id="A0A1I5QJH7"/>
<dbReference type="Proteomes" id="UP000199306">
    <property type="component" value="Unassembled WGS sequence"/>
</dbReference>
<evidence type="ECO:0000313" key="2">
    <source>
        <dbReference type="Proteomes" id="UP000199306"/>
    </source>
</evidence>
<name>A0A1I5QJH7_9BACT</name>
<gene>
    <name evidence="1" type="ORF">SAMN04515674_103234</name>
</gene>
<evidence type="ECO:0000313" key="1">
    <source>
        <dbReference type="EMBL" id="SFP46448.1"/>
    </source>
</evidence>
<organism evidence="1 2">
    <name type="scientific">Pseudarcicella hirudinis</name>
    <dbReference type="NCBI Taxonomy" id="1079859"/>
    <lineage>
        <taxon>Bacteria</taxon>
        <taxon>Pseudomonadati</taxon>
        <taxon>Bacteroidota</taxon>
        <taxon>Cytophagia</taxon>
        <taxon>Cytophagales</taxon>
        <taxon>Flectobacillaceae</taxon>
        <taxon>Pseudarcicella</taxon>
    </lineage>
</organism>
<accession>A0A1I5QJH7</accession>
<keyword evidence="2" id="KW-1185">Reference proteome</keyword>